<dbReference type="AlphaFoldDB" id="A0A6M8HQB2"/>
<name>A0A6M8HQB2_9PROT</name>
<keyword evidence="5" id="KW-1185">Reference proteome</keyword>
<evidence type="ECO:0000313" key="5">
    <source>
        <dbReference type="Proteomes" id="UP000500767"/>
    </source>
</evidence>
<protein>
    <recommendedName>
        <fullName evidence="3">Peptidoglycan binding-like domain-containing protein</fullName>
    </recommendedName>
</protein>
<dbReference type="Proteomes" id="UP000500767">
    <property type="component" value="Chromosome"/>
</dbReference>
<organism evidence="4 5">
    <name type="scientific">Lichenicola cladoniae</name>
    <dbReference type="NCBI Taxonomy" id="1484109"/>
    <lineage>
        <taxon>Bacteria</taxon>
        <taxon>Pseudomonadati</taxon>
        <taxon>Pseudomonadota</taxon>
        <taxon>Alphaproteobacteria</taxon>
        <taxon>Acetobacterales</taxon>
        <taxon>Acetobacteraceae</taxon>
        <taxon>Lichenicola</taxon>
    </lineage>
</organism>
<sequence length="432" mass="43296">MSGRTRNAARIGSVFVSVTLLSAAIAGTSRSAQATDIAATNAAPPVGAALLIGNGKPAALPGLPGCEPALHGLGDRLRSQGDTVTEIMDAPGPTLRAAIGSFAGRLPSSGRVLVAYCGYAMADTDKLFLLPADAAITGPADLPRQAIIARTVSRILSAHASMFLAELHAPPSTGPGATSMQSAIQSLREETAPGTRLSIAVEPTSAGAPLIEAFTSTVSASRDWTSIPAAGTSVPPDATTADDKSGASSAKADDQPPVGEKSADSKTGDAQPADAEPADAKPANAQPTDAQATLAAAAVPPAEDASTPGHKNLDGTGGDASAPPPGSSPINLAPPRRAPRPVVAADANTGSETVRRIQSALARRGLMKGAITGHDDQDTQKAVSAYQSSLNHPTTGFLTYAELNALESRFITSTLPATAQPPAPPSSAGDSQ</sequence>
<dbReference type="SUPFAM" id="SSF47090">
    <property type="entry name" value="PGBD-like"/>
    <property type="match status" value="1"/>
</dbReference>
<evidence type="ECO:0000259" key="3">
    <source>
        <dbReference type="Pfam" id="PF01471"/>
    </source>
</evidence>
<keyword evidence="2" id="KW-0732">Signal</keyword>
<dbReference type="Gene3D" id="3.40.50.1460">
    <property type="match status" value="1"/>
</dbReference>
<feature type="chain" id="PRO_5026869443" description="Peptidoglycan binding-like domain-containing protein" evidence="2">
    <location>
        <begin position="35"/>
        <end position="432"/>
    </location>
</feature>
<feature type="domain" description="Peptidoglycan binding-like" evidence="3">
    <location>
        <begin position="352"/>
        <end position="406"/>
    </location>
</feature>
<feature type="signal peptide" evidence="2">
    <location>
        <begin position="1"/>
        <end position="34"/>
    </location>
</feature>
<reference evidence="4 5" key="1">
    <citation type="journal article" date="2014" name="World J. Microbiol. Biotechnol.">
        <title>Biodiversity and physiological characteristics of Antarctic and Arctic lichens-associated bacteria.</title>
        <authorList>
            <person name="Lee Y.M."/>
            <person name="Kim E.H."/>
            <person name="Lee H.K."/>
            <person name="Hong S.G."/>
        </authorList>
    </citation>
    <scope>NUCLEOTIDE SEQUENCE [LARGE SCALE GENOMIC DNA]</scope>
    <source>
        <strain evidence="4 5">PAMC 26569</strain>
    </source>
</reference>
<evidence type="ECO:0000313" key="4">
    <source>
        <dbReference type="EMBL" id="QKE90649.1"/>
    </source>
</evidence>
<gene>
    <name evidence="4" type="ORF">HN018_11930</name>
</gene>
<evidence type="ECO:0000256" key="1">
    <source>
        <dbReference type="SAM" id="MobiDB-lite"/>
    </source>
</evidence>
<evidence type="ECO:0000256" key="2">
    <source>
        <dbReference type="SAM" id="SignalP"/>
    </source>
</evidence>
<accession>A0A6M8HQB2</accession>
<feature type="compositionally biased region" description="Low complexity" evidence="1">
    <location>
        <begin position="269"/>
        <end position="305"/>
    </location>
</feature>
<proteinExistence type="predicted"/>
<dbReference type="EMBL" id="CP053708">
    <property type="protein sequence ID" value="QKE90649.1"/>
    <property type="molecule type" value="Genomic_DNA"/>
</dbReference>
<feature type="region of interest" description="Disordered" evidence="1">
    <location>
        <begin position="226"/>
        <end position="351"/>
    </location>
</feature>
<dbReference type="KEGG" id="lck:HN018_11930"/>
<dbReference type="InterPro" id="IPR002477">
    <property type="entry name" value="Peptidoglycan-bd-like"/>
</dbReference>
<dbReference type="Gene3D" id="1.10.101.10">
    <property type="entry name" value="PGBD-like superfamily/PGBD"/>
    <property type="match status" value="1"/>
</dbReference>
<dbReference type="InterPro" id="IPR036365">
    <property type="entry name" value="PGBD-like_sf"/>
</dbReference>
<dbReference type="RefSeq" id="WP_171835598.1">
    <property type="nucleotide sequence ID" value="NZ_CP053708.1"/>
</dbReference>
<dbReference type="Pfam" id="PF01471">
    <property type="entry name" value="PG_binding_1"/>
    <property type="match status" value="1"/>
</dbReference>
<dbReference type="InterPro" id="IPR036366">
    <property type="entry name" value="PGBDSf"/>
</dbReference>